<dbReference type="EMBL" id="AAGW02038244">
    <property type="status" value="NOT_ANNOTATED_CDS"/>
    <property type="molecule type" value="Genomic_DNA"/>
</dbReference>
<reference evidence="8" key="2">
    <citation type="submission" date="2025-08" db="UniProtKB">
        <authorList>
            <consortium name="Ensembl"/>
        </authorList>
    </citation>
    <scope>IDENTIFICATION</scope>
    <source>
        <strain evidence="8">Thorbecke</strain>
    </source>
</reference>
<dbReference type="AlphaFoldDB" id="G1U3E1"/>
<protein>
    <recommendedName>
        <fullName evidence="10">Membrane spanning 4-domains A18</fullName>
    </recommendedName>
</protein>
<dbReference type="PANTHER" id="PTHR23320:SF37">
    <property type="entry name" value="MEMBRANE-SPANNING 4-DOMAINS SUBFAMILY A MEMBER 18"/>
    <property type="match status" value="1"/>
</dbReference>
<dbReference type="InParanoid" id="G1U3E1"/>
<evidence type="ECO:0000256" key="7">
    <source>
        <dbReference type="SAM" id="Phobius"/>
    </source>
</evidence>
<evidence type="ECO:0000256" key="1">
    <source>
        <dbReference type="ARBA" id="ARBA00004141"/>
    </source>
</evidence>
<dbReference type="HOGENOM" id="CLU_071067_0_0_1"/>
<feature type="region of interest" description="Disordered" evidence="6">
    <location>
        <begin position="66"/>
        <end position="85"/>
    </location>
</feature>
<dbReference type="PaxDb" id="9986-ENSOCUP00000023902"/>
<proteinExistence type="inferred from homology"/>
<dbReference type="EMBL" id="AAGW02038243">
    <property type="status" value="NOT_ANNOTATED_CDS"/>
    <property type="molecule type" value="Genomic_DNA"/>
</dbReference>
<organism evidence="8 9">
    <name type="scientific">Oryctolagus cuniculus</name>
    <name type="common">Rabbit</name>
    <dbReference type="NCBI Taxonomy" id="9986"/>
    <lineage>
        <taxon>Eukaryota</taxon>
        <taxon>Metazoa</taxon>
        <taxon>Chordata</taxon>
        <taxon>Craniata</taxon>
        <taxon>Vertebrata</taxon>
        <taxon>Euteleostomi</taxon>
        <taxon>Mammalia</taxon>
        <taxon>Eutheria</taxon>
        <taxon>Euarchontoglires</taxon>
        <taxon>Glires</taxon>
        <taxon>Lagomorpha</taxon>
        <taxon>Leporidae</taxon>
        <taxon>Oryctolagus</taxon>
    </lineage>
</organism>
<evidence type="ECO:0000256" key="6">
    <source>
        <dbReference type="SAM" id="MobiDB-lite"/>
    </source>
</evidence>
<dbReference type="InterPro" id="IPR007237">
    <property type="entry name" value="CD20-like"/>
</dbReference>
<keyword evidence="9" id="KW-1185">Reference proteome</keyword>
<reference evidence="8" key="3">
    <citation type="submission" date="2025-09" db="UniProtKB">
        <authorList>
            <consortium name="Ensembl"/>
        </authorList>
    </citation>
    <scope>IDENTIFICATION</scope>
    <source>
        <strain evidence="8">Thorbecke</strain>
    </source>
</reference>
<name>G1U3E1_RABIT</name>
<dbReference type="OMA" id="KVIQCDT"/>
<evidence type="ECO:0000313" key="8">
    <source>
        <dbReference type="Ensembl" id="ENSOCUP00000023902.2"/>
    </source>
</evidence>
<feature type="transmembrane region" description="Helical" evidence="7">
    <location>
        <begin position="219"/>
        <end position="241"/>
    </location>
</feature>
<feature type="transmembrane region" description="Helical" evidence="7">
    <location>
        <begin position="188"/>
        <end position="207"/>
    </location>
</feature>
<dbReference type="FunCoup" id="G1U3E1">
    <property type="interactions" value="6"/>
</dbReference>
<dbReference type="Proteomes" id="UP000001811">
    <property type="component" value="Chromosome 1"/>
</dbReference>
<dbReference type="OrthoDB" id="10071849at2759"/>
<dbReference type="GO" id="GO:0007166">
    <property type="term" value="P:cell surface receptor signaling pathway"/>
    <property type="evidence" value="ECO:0007669"/>
    <property type="project" value="TreeGrafter"/>
</dbReference>
<reference evidence="8 9" key="1">
    <citation type="journal article" date="2011" name="Nature">
        <title>A high-resolution map of human evolutionary constraint using 29 mammals.</title>
        <authorList>
            <person name="Lindblad-Toh K."/>
            <person name="Garber M."/>
            <person name="Zuk O."/>
            <person name="Lin M.F."/>
            <person name="Parker B.J."/>
            <person name="Washietl S."/>
            <person name="Kheradpour P."/>
            <person name="Ernst J."/>
            <person name="Jordan G."/>
            <person name="Mauceli E."/>
            <person name="Ward L.D."/>
            <person name="Lowe C.B."/>
            <person name="Holloway A.K."/>
            <person name="Clamp M."/>
            <person name="Gnerre S."/>
            <person name="Alfoldi J."/>
            <person name="Beal K."/>
            <person name="Chang J."/>
            <person name="Clawson H."/>
            <person name="Cuff J."/>
            <person name="Di Palma F."/>
            <person name="Fitzgerald S."/>
            <person name="Flicek P."/>
            <person name="Guttman M."/>
            <person name="Hubisz M.J."/>
            <person name="Jaffe D.B."/>
            <person name="Jungreis I."/>
            <person name="Kent W.J."/>
            <person name="Kostka D."/>
            <person name="Lara M."/>
            <person name="Martins A.L."/>
            <person name="Massingham T."/>
            <person name="Moltke I."/>
            <person name="Raney B.J."/>
            <person name="Rasmussen M.D."/>
            <person name="Robinson J."/>
            <person name="Stark A."/>
            <person name="Vilella A.J."/>
            <person name="Wen J."/>
            <person name="Xie X."/>
            <person name="Zody M.C."/>
            <person name="Baldwin J."/>
            <person name="Bloom T."/>
            <person name="Chin C.W."/>
            <person name="Heiman D."/>
            <person name="Nicol R."/>
            <person name="Nusbaum C."/>
            <person name="Young S."/>
            <person name="Wilkinson J."/>
            <person name="Worley K.C."/>
            <person name="Kovar C.L."/>
            <person name="Muzny D.M."/>
            <person name="Gibbs R.A."/>
            <person name="Cree A."/>
            <person name="Dihn H.H."/>
            <person name="Fowler G."/>
            <person name="Jhangiani S."/>
            <person name="Joshi V."/>
            <person name="Lee S."/>
            <person name="Lewis L.R."/>
            <person name="Nazareth L.V."/>
            <person name="Okwuonu G."/>
            <person name="Santibanez J."/>
            <person name="Warren W.C."/>
            <person name="Mardis E.R."/>
            <person name="Weinstock G.M."/>
            <person name="Wilson R.K."/>
            <person name="Delehaunty K."/>
            <person name="Dooling D."/>
            <person name="Fronik C."/>
            <person name="Fulton L."/>
            <person name="Fulton B."/>
            <person name="Graves T."/>
            <person name="Minx P."/>
            <person name="Sodergren E."/>
            <person name="Birney E."/>
            <person name="Margulies E.H."/>
            <person name="Herrero J."/>
            <person name="Green E.D."/>
            <person name="Haussler D."/>
            <person name="Siepel A."/>
            <person name="Goldman N."/>
            <person name="Pollard K.S."/>
            <person name="Pedersen J.S."/>
            <person name="Lander E.S."/>
            <person name="Kellis M."/>
        </authorList>
    </citation>
    <scope>NUCLEOTIDE SEQUENCE [LARGE SCALE GENOMIC DNA]</scope>
    <source>
        <strain evidence="8 9">Thorbecke inbred</strain>
    </source>
</reference>
<keyword evidence="3 7" id="KW-0812">Transmembrane</keyword>
<sequence length="392" mass="41204">MTEQGSGAISVPGIVAPGNAYVTHPRYTVASESLEQTSRVAAYPVPSKVTQCDPGRANLQNPLMESQKPAGMPSIQSQAPGLQHPGTTVNVQTPSGVIQYSAGPTAIQTLPEAPQNPPNAIPGPVYTPNQSQWSMSFEAFSAFNPKKFINDESKTLGAVQIFIGLMHIVYGITPLLYDQVSVLGLSGYLFWGGIMFVISGSISVWAEKSHNTCAVNGSIVVNIMSAIFSLLGIFILIADLAVLSPLRVNLQRYVKPISACLLPFALLELILTCMISHFGCQAVCCKNVESTSMLSTMFGINTTSTATGPVSTTTGPVNSVVIPVNTATGPVNTTNGPVNTTTSPVNSVVIPVNSATGPVHTATSPATISTTIPAYATYSEPSYQEVADVTRR</sequence>
<keyword evidence="4 7" id="KW-1133">Transmembrane helix</keyword>
<dbReference type="STRING" id="9986.ENSOCUP00000023902"/>
<comment type="similarity">
    <text evidence="2">Belongs to the MS4A family.</text>
</comment>
<feature type="transmembrane region" description="Helical" evidence="7">
    <location>
        <begin position="253"/>
        <end position="271"/>
    </location>
</feature>
<dbReference type="GeneTree" id="ENSGT00940000163489"/>
<dbReference type="InterPro" id="IPR030417">
    <property type="entry name" value="MS4A"/>
</dbReference>
<evidence type="ECO:0000256" key="3">
    <source>
        <dbReference type="ARBA" id="ARBA00022692"/>
    </source>
</evidence>
<dbReference type="PANTHER" id="PTHR23320">
    <property type="entry name" value="MEMBRANE-SPANNING 4-DOMAINS SUBFAMILY A MS4A -RELATED"/>
    <property type="match status" value="1"/>
</dbReference>
<accession>G1U3E1</accession>
<evidence type="ECO:0008006" key="10">
    <source>
        <dbReference type="Google" id="ProtNLM"/>
    </source>
</evidence>
<dbReference type="Pfam" id="PF04103">
    <property type="entry name" value="CD20"/>
    <property type="match status" value="1"/>
</dbReference>
<dbReference type="eggNOG" id="ENOG502RZ20">
    <property type="taxonomic scope" value="Eukaryota"/>
</dbReference>
<feature type="transmembrane region" description="Helical" evidence="7">
    <location>
        <begin position="156"/>
        <end position="176"/>
    </location>
</feature>
<dbReference type="Bgee" id="ENSOCUG00000026537">
    <property type="expression patterns" value="Expressed in blood and 6 other cell types or tissues"/>
</dbReference>
<evidence type="ECO:0000256" key="5">
    <source>
        <dbReference type="ARBA" id="ARBA00023136"/>
    </source>
</evidence>
<feature type="compositionally biased region" description="Polar residues" evidence="6">
    <location>
        <begin position="74"/>
        <end position="85"/>
    </location>
</feature>
<dbReference type="GO" id="GO:0005886">
    <property type="term" value="C:plasma membrane"/>
    <property type="evidence" value="ECO:0007669"/>
    <property type="project" value="TreeGrafter"/>
</dbReference>
<evidence type="ECO:0000256" key="2">
    <source>
        <dbReference type="ARBA" id="ARBA00009565"/>
    </source>
</evidence>
<dbReference type="EMBL" id="AAGW02038245">
    <property type="status" value="NOT_ANNOTATED_CDS"/>
    <property type="molecule type" value="Genomic_DNA"/>
</dbReference>
<keyword evidence="5 7" id="KW-0472">Membrane</keyword>
<evidence type="ECO:0000313" key="9">
    <source>
        <dbReference type="Proteomes" id="UP000001811"/>
    </source>
</evidence>
<dbReference type="KEGG" id="ocu:103351681"/>
<evidence type="ECO:0000256" key="4">
    <source>
        <dbReference type="ARBA" id="ARBA00022989"/>
    </source>
</evidence>
<comment type="subcellular location">
    <subcellularLocation>
        <location evidence="1">Membrane</location>
        <topology evidence="1">Multi-pass membrane protein</topology>
    </subcellularLocation>
</comment>
<dbReference type="Ensembl" id="ENSOCUT00000026836.3">
    <property type="protein sequence ID" value="ENSOCUP00000023902.2"/>
    <property type="gene ID" value="ENSOCUG00000026537.3"/>
</dbReference>